<dbReference type="SUPFAM" id="SSF81324">
    <property type="entry name" value="Voltage-gated potassium channels"/>
    <property type="match status" value="1"/>
</dbReference>
<dbReference type="PANTHER" id="PTHR10217:SF435">
    <property type="entry name" value="POTASSIUM VOLTAGE-GATED CHANNEL PROTEIN EAG"/>
    <property type="match status" value="1"/>
</dbReference>
<dbReference type="InterPro" id="IPR050818">
    <property type="entry name" value="KCNH_animal-type"/>
</dbReference>
<feature type="transmembrane region" description="Helical" evidence="2">
    <location>
        <begin position="441"/>
        <end position="461"/>
    </location>
</feature>
<accession>A0A1Q9CXN8</accession>
<feature type="transmembrane region" description="Helical" evidence="2">
    <location>
        <begin position="394"/>
        <end position="421"/>
    </location>
</feature>
<dbReference type="EMBL" id="LSRX01000847">
    <property type="protein sequence ID" value="OLP87696.1"/>
    <property type="molecule type" value="Genomic_DNA"/>
</dbReference>
<feature type="region of interest" description="Disordered" evidence="1">
    <location>
        <begin position="742"/>
        <end position="764"/>
    </location>
</feature>
<keyword evidence="3" id="KW-0813">Transport</keyword>
<evidence type="ECO:0000256" key="1">
    <source>
        <dbReference type="SAM" id="MobiDB-lite"/>
    </source>
</evidence>
<feature type="region of interest" description="Disordered" evidence="1">
    <location>
        <begin position="667"/>
        <end position="695"/>
    </location>
</feature>
<dbReference type="AlphaFoldDB" id="A0A1Q9CXN8"/>
<dbReference type="Proteomes" id="UP000186817">
    <property type="component" value="Unassembled WGS sequence"/>
</dbReference>
<dbReference type="Gene3D" id="1.10.287.70">
    <property type="match status" value="1"/>
</dbReference>
<dbReference type="PANTHER" id="PTHR10217">
    <property type="entry name" value="VOLTAGE AND LIGAND GATED POTASSIUM CHANNEL"/>
    <property type="match status" value="1"/>
</dbReference>
<keyword evidence="2" id="KW-0812">Transmembrane</keyword>
<keyword evidence="4" id="KW-1185">Reference proteome</keyword>
<dbReference type="OrthoDB" id="421226at2759"/>
<name>A0A1Q9CXN8_SYMMI</name>
<evidence type="ECO:0000313" key="4">
    <source>
        <dbReference type="Proteomes" id="UP000186817"/>
    </source>
</evidence>
<comment type="caution">
    <text evidence="3">The sequence shown here is derived from an EMBL/GenBank/DDBJ whole genome shotgun (WGS) entry which is preliminary data.</text>
</comment>
<evidence type="ECO:0000313" key="3">
    <source>
        <dbReference type="EMBL" id="OLP87696.1"/>
    </source>
</evidence>
<keyword evidence="3" id="KW-0406">Ion transport</keyword>
<reference evidence="3 4" key="1">
    <citation type="submission" date="2016-02" db="EMBL/GenBank/DDBJ databases">
        <title>Genome analysis of coral dinoflagellate symbionts highlights evolutionary adaptations to a symbiotic lifestyle.</title>
        <authorList>
            <person name="Aranda M."/>
            <person name="Li Y."/>
            <person name="Liew Y.J."/>
            <person name="Baumgarten S."/>
            <person name="Simakov O."/>
            <person name="Wilson M."/>
            <person name="Piel J."/>
            <person name="Ashoor H."/>
            <person name="Bougouffa S."/>
            <person name="Bajic V.B."/>
            <person name="Ryu T."/>
            <person name="Ravasi T."/>
            <person name="Bayer T."/>
            <person name="Micklem G."/>
            <person name="Kim H."/>
            <person name="Bhak J."/>
            <person name="Lajeunesse T.C."/>
            <person name="Voolstra C.R."/>
        </authorList>
    </citation>
    <scope>NUCLEOTIDE SEQUENCE [LARGE SCALE GENOMIC DNA]</scope>
    <source>
        <strain evidence="3 4">CCMP2467</strain>
    </source>
</reference>
<feature type="transmembrane region" description="Helical" evidence="2">
    <location>
        <begin position="310"/>
        <end position="330"/>
    </location>
</feature>
<keyword evidence="2" id="KW-0472">Membrane</keyword>
<dbReference type="SUPFAM" id="SSF51206">
    <property type="entry name" value="cAMP-binding domain-like"/>
    <property type="match status" value="1"/>
</dbReference>
<dbReference type="InterPro" id="IPR018490">
    <property type="entry name" value="cNMP-bd_dom_sf"/>
</dbReference>
<organism evidence="3 4">
    <name type="scientific">Symbiodinium microadriaticum</name>
    <name type="common">Dinoflagellate</name>
    <name type="synonym">Zooxanthella microadriatica</name>
    <dbReference type="NCBI Taxonomy" id="2951"/>
    <lineage>
        <taxon>Eukaryota</taxon>
        <taxon>Sar</taxon>
        <taxon>Alveolata</taxon>
        <taxon>Dinophyceae</taxon>
        <taxon>Suessiales</taxon>
        <taxon>Symbiodiniaceae</taxon>
        <taxon>Symbiodinium</taxon>
    </lineage>
</organism>
<protein>
    <submittedName>
        <fullName evidence="3">Potassium channel AKT1</fullName>
    </submittedName>
</protein>
<feature type="transmembrane region" description="Helical" evidence="2">
    <location>
        <begin position="473"/>
        <end position="493"/>
    </location>
</feature>
<sequence>MASSDGGTSAFWDIHQRLGELHTRLAECYQMDMALRSRQLQDSDEVESVCDRHFHALERGRRSSEELQLSPGPLVPARIFTDSSVSGVVPLPETTSSARMLTPMTPGAPLFSLIPSTPQTPALNRSVTAGSATAGANRVPSHQQGLAVGRANNGVYSSGGAGLPTRKTSSDRSGSRQEELAVFQTKFDDDRKVAQQNFAKMERVVSKKPPGTLSEIRQCFVISSDRPKRLSMQARGGGQSQTQNRLDKVSEIGGGRHCQDGLARRFVLTPGSKARAVFDAFRMICVILDITIIPLNLFDMPSNATLHTISLLTLTFWTLDIFVSFRTAYFEKGSLVFDSAKIAWHYLSRWLLFDLTVVTLDIVLESSAAGRVGRLLKWNQMFASIRENIDSQMWITRVSIMNILCQILLMYHVVACSYWGLGRMNVDSANWITEYSLQDRSFGYQYTTTLHWAVCQLGLGSNIIEATNFAERVFCIVVVLIALVTFSSLVSLMTSQLTSLHNVQEEEQQQFRLLRSFLLRNHIDRSLSQRVTKFLQHSYTIQREVISDSQVPLLAHLSKNLQGELQYARYQKSLSSMAFVEALEGQDLQNTQILHDMAVQATAQSVLLKGEVVFYAGNLAEHCFIAASGELEYCQGPLQVCKSPEMQLHARKFAEIYVADMKTEQTSSDLWTMPGSEDETPPTRDGSLSPKNVRKSTPTRLFQNFFGAAKRRTSVRRVSLLPDEDEVAQLQALQHQYRHQHSAVSSAGVSKKDLAASIRSQDSG</sequence>
<dbReference type="GO" id="GO:0005886">
    <property type="term" value="C:plasma membrane"/>
    <property type="evidence" value="ECO:0007669"/>
    <property type="project" value="TreeGrafter"/>
</dbReference>
<keyword evidence="3" id="KW-0407">Ion channel</keyword>
<dbReference type="OMA" id="ANWITEY"/>
<keyword evidence="2" id="KW-1133">Transmembrane helix</keyword>
<evidence type="ECO:0000256" key="2">
    <source>
        <dbReference type="SAM" id="Phobius"/>
    </source>
</evidence>
<dbReference type="GO" id="GO:0005249">
    <property type="term" value="F:voltage-gated potassium channel activity"/>
    <property type="evidence" value="ECO:0007669"/>
    <property type="project" value="TreeGrafter"/>
</dbReference>
<dbReference type="GO" id="GO:0042391">
    <property type="term" value="P:regulation of membrane potential"/>
    <property type="evidence" value="ECO:0007669"/>
    <property type="project" value="TreeGrafter"/>
</dbReference>
<gene>
    <name evidence="3" type="primary">AKT1</name>
    <name evidence="3" type="ORF">AK812_SmicGene31053</name>
</gene>
<proteinExistence type="predicted"/>
<feature type="region of interest" description="Disordered" evidence="1">
    <location>
        <begin position="156"/>
        <end position="176"/>
    </location>
</feature>